<evidence type="ECO:0000256" key="1">
    <source>
        <dbReference type="SAM" id="Coils"/>
    </source>
</evidence>
<feature type="coiled-coil region" evidence="1">
    <location>
        <begin position="167"/>
        <end position="229"/>
    </location>
</feature>
<keyword evidence="4" id="KW-1185">Reference proteome</keyword>
<dbReference type="EMBL" id="FCOA02000012">
    <property type="protein sequence ID" value="SAK70967.1"/>
    <property type="molecule type" value="Genomic_DNA"/>
</dbReference>
<proteinExistence type="predicted"/>
<feature type="chain" id="PRO_5007621981" evidence="2">
    <location>
        <begin position="31"/>
        <end position="243"/>
    </location>
</feature>
<dbReference type="Pfam" id="PF11180">
    <property type="entry name" value="DUF2968"/>
    <property type="match status" value="1"/>
</dbReference>
<keyword evidence="2" id="KW-0732">Signal</keyword>
<dbReference type="InterPro" id="IPR021350">
    <property type="entry name" value="DUF2968"/>
</dbReference>
<feature type="signal peptide" evidence="2">
    <location>
        <begin position="1"/>
        <end position="30"/>
    </location>
</feature>
<organism evidence="3 4">
    <name type="scientific">Caballeronia hypogeia</name>
    <dbReference type="NCBI Taxonomy" id="1777140"/>
    <lineage>
        <taxon>Bacteria</taxon>
        <taxon>Pseudomonadati</taxon>
        <taxon>Pseudomonadota</taxon>
        <taxon>Betaproteobacteria</taxon>
        <taxon>Burkholderiales</taxon>
        <taxon>Burkholderiaceae</taxon>
        <taxon>Caballeronia</taxon>
    </lineage>
</organism>
<evidence type="ECO:0000313" key="3">
    <source>
        <dbReference type="EMBL" id="SAK70967.1"/>
    </source>
</evidence>
<accession>A0A158BNV6</accession>
<reference evidence="3" key="1">
    <citation type="submission" date="2016-01" db="EMBL/GenBank/DDBJ databases">
        <authorList>
            <person name="Peeters C."/>
        </authorList>
    </citation>
    <scope>NUCLEOTIDE SEQUENCE</scope>
    <source>
        <strain evidence="3">LMG 29322</strain>
    </source>
</reference>
<dbReference type="Proteomes" id="UP000054851">
    <property type="component" value="Unassembled WGS sequence"/>
</dbReference>
<evidence type="ECO:0000313" key="4">
    <source>
        <dbReference type="Proteomes" id="UP000054851"/>
    </source>
</evidence>
<name>A0A158BNV6_9BURK</name>
<comment type="caution">
    <text evidence="3">The sequence shown here is derived from an EMBL/GenBank/DDBJ whole genome shotgun (WGS) entry which is preliminary data.</text>
</comment>
<dbReference type="AlphaFoldDB" id="A0A158BNV6"/>
<dbReference type="RefSeq" id="WP_061169033.1">
    <property type="nucleotide sequence ID" value="NZ_FCOA02000012.1"/>
</dbReference>
<dbReference type="OrthoDB" id="5952682at2"/>
<evidence type="ECO:0000256" key="2">
    <source>
        <dbReference type="SAM" id="SignalP"/>
    </source>
</evidence>
<keyword evidence="1" id="KW-0175">Coiled coil</keyword>
<sequence length="243" mass="26543">MKQLRFIRYATLALALSLCGILAPIASTFAGSLSAQPASNANQPIRPAQPAQAAAEDLSDLNADSSAPRVDGNIAELQALVQAGTVTEMRATRNGSYGAKLFFLAQDMVYYVALSQDASWWRVVKTQDVGRAESIYAQFARKSFDLADGEIRRTQLQAQKALIERVIAKSADRANRLSADLALAQQQDSQVSQRQQQLQAESAVLQTDKLEAERKLRTLQLQVEQLQKQTEAGLTPLSPTPSR</sequence>
<gene>
    <name evidence="3" type="ORF">AWB79_03882</name>
</gene>
<protein>
    <submittedName>
        <fullName evidence="3">Signal peptide protein</fullName>
    </submittedName>
</protein>